<feature type="compositionally biased region" description="Low complexity" evidence="1">
    <location>
        <begin position="111"/>
        <end position="124"/>
    </location>
</feature>
<feature type="compositionally biased region" description="Low complexity" evidence="1">
    <location>
        <begin position="169"/>
        <end position="193"/>
    </location>
</feature>
<evidence type="ECO:0000313" key="2">
    <source>
        <dbReference type="Proteomes" id="UP000515153"/>
    </source>
</evidence>
<keyword evidence="2" id="KW-1185">Reference proteome</keyword>
<feature type="region of interest" description="Disordered" evidence="1">
    <location>
        <begin position="153"/>
        <end position="242"/>
    </location>
</feature>
<feature type="region of interest" description="Disordered" evidence="1">
    <location>
        <begin position="58"/>
        <end position="125"/>
    </location>
</feature>
<reference evidence="3" key="3">
    <citation type="submission" date="2025-08" db="UniProtKB">
        <authorList>
            <consortium name="RefSeq"/>
        </authorList>
    </citation>
    <scope>IDENTIFICATION</scope>
    <source>
        <strain evidence="3">NI907</strain>
    </source>
</reference>
<name>A0A6P8AS33_PYRGI</name>
<evidence type="ECO:0000256" key="1">
    <source>
        <dbReference type="SAM" id="MobiDB-lite"/>
    </source>
</evidence>
<evidence type="ECO:0000313" key="3">
    <source>
        <dbReference type="RefSeq" id="XP_030977689.1"/>
    </source>
</evidence>
<dbReference type="KEGG" id="pgri:PgNI_09725"/>
<reference evidence="3" key="2">
    <citation type="submission" date="2019-10" db="EMBL/GenBank/DDBJ databases">
        <authorList>
            <consortium name="NCBI Genome Project"/>
        </authorList>
    </citation>
    <scope>NUCLEOTIDE SEQUENCE</scope>
    <source>
        <strain evidence="3">NI907</strain>
    </source>
</reference>
<dbReference type="AlphaFoldDB" id="A0A6P8AS33"/>
<dbReference type="Proteomes" id="UP000515153">
    <property type="component" value="Unplaced"/>
</dbReference>
<protein>
    <recommendedName>
        <fullName evidence="4">Myb-like domain-containing protein</fullName>
    </recommendedName>
</protein>
<evidence type="ECO:0008006" key="4">
    <source>
        <dbReference type="Google" id="ProtNLM"/>
    </source>
</evidence>
<dbReference type="RefSeq" id="XP_030977689.1">
    <property type="nucleotide sequence ID" value="XM_031129707.1"/>
</dbReference>
<feature type="compositionally biased region" description="Basic and acidic residues" evidence="1">
    <location>
        <begin position="209"/>
        <end position="232"/>
    </location>
</feature>
<dbReference type="GeneID" id="41964615"/>
<accession>A0A6P8AS33</accession>
<dbReference type="OrthoDB" id="4525115at2759"/>
<sequence>MNHKNWSDRADRDLFFTILSVKQIGVISGAEWQTIGSHMRTLGYGFTNEGCRQHFQGLRRAQNKAEANDTVESSPRRTDPTLNPITRRPGPGRGRPRRLPGKGEIPTDGEAPVTPTTPVPAQDQQDMKYHVQPPAEPQFQVQIGDTHLQNTSLRHTHQQHNLHQHEQSQHYNQQQEQQQQQQQQHHQSQSQPQPMAMMVPLHADGIDFGPHDPHDDDDDHAGHDIKRQRQESPTDASLEDEAVLHALAAANGTGAVDSYSDDFGYGEA</sequence>
<organism evidence="2 3">
    <name type="scientific">Pyricularia grisea</name>
    <name type="common">Crabgrass-specific blast fungus</name>
    <name type="synonym">Magnaporthe grisea</name>
    <dbReference type="NCBI Taxonomy" id="148305"/>
    <lineage>
        <taxon>Eukaryota</taxon>
        <taxon>Fungi</taxon>
        <taxon>Dikarya</taxon>
        <taxon>Ascomycota</taxon>
        <taxon>Pezizomycotina</taxon>
        <taxon>Sordariomycetes</taxon>
        <taxon>Sordariomycetidae</taxon>
        <taxon>Magnaporthales</taxon>
        <taxon>Pyriculariaceae</taxon>
        <taxon>Pyricularia</taxon>
    </lineage>
</organism>
<gene>
    <name evidence="3" type="ORF">PgNI_09725</name>
</gene>
<proteinExistence type="predicted"/>
<reference evidence="3" key="1">
    <citation type="journal article" date="2019" name="Mol. Biol. Evol.">
        <title>Blast fungal genomes show frequent chromosomal changes, gene gains and losses, and effector gene turnover.</title>
        <authorList>
            <person name="Gomez Luciano L.B."/>
            <person name="Jason Tsai I."/>
            <person name="Chuma I."/>
            <person name="Tosa Y."/>
            <person name="Chen Y.H."/>
            <person name="Li J.Y."/>
            <person name="Li M.Y."/>
            <person name="Jade Lu M.Y."/>
            <person name="Nakayashiki H."/>
            <person name="Li W.H."/>
        </authorList>
    </citation>
    <scope>NUCLEOTIDE SEQUENCE</scope>
    <source>
        <strain evidence="3">NI907</strain>
    </source>
</reference>